<evidence type="ECO:0000259" key="3">
    <source>
        <dbReference type="Pfam" id="PF13240"/>
    </source>
</evidence>
<dbReference type="EMBL" id="VKID01000001">
    <property type="protein sequence ID" value="TRX99641.1"/>
    <property type="molecule type" value="Genomic_DNA"/>
</dbReference>
<accession>A0A553IHF9</accession>
<dbReference type="GeneID" id="41339083"/>
<feature type="domain" description="Zinc-ribbon" evidence="3">
    <location>
        <begin position="2"/>
        <end position="23"/>
    </location>
</feature>
<reference evidence="4 5" key="1">
    <citation type="submission" date="2019-07" db="EMBL/GenBank/DDBJ databases">
        <title>Genome sequence of Acholeplasma laidlawii strain with increased resistance to erythromycin.</title>
        <authorList>
            <person name="Medvedeva E.S."/>
            <person name="Baranova N.B."/>
            <person name="Siniagina M.N."/>
            <person name="Mouzykantov A."/>
            <person name="Chernova O.A."/>
            <person name="Chernov V.M."/>
        </authorList>
    </citation>
    <scope>NUCLEOTIDE SEQUENCE [LARGE SCALE GENOMIC DNA]</scope>
    <source>
        <strain evidence="4 5">PG8REry</strain>
    </source>
</reference>
<comment type="caution">
    <text evidence="4">The sequence shown here is derived from an EMBL/GenBank/DDBJ whole genome shotgun (WGS) entry which is preliminary data.</text>
</comment>
<dbReference type="Pfam" id="PF13240">
    <property type="entry name" value="Zn_Ribbon_1"/>
    <property type="match status" value="1"/>
</dbReference>
<dbReference type="AlphaFoldDB" id="A0A553IHF9"/>
<proteinExistence type="predicted"/>
<feature type="transmembrane region" description="Helical" evidence="2">
    <location>
        <begin position="177"/>
        <end position="199"/>
    </location>
</feature>
<organism evidence="4 5">
    <name type="scientific">Acholeplasma laidlawii</name>
    <dbReference type="NCBI Taxonomy" id="2148"/>
    <lineage>
        <taxon>Bacteria</taxon>
        <taxon>Bacillati</taxon>
        <taxon>Mycoplasmatota</taxon>
        <taxon>Mollicutes</taxon>
        <taxon>Acholeplasmatales</taxon>
        <taxon>Acholeplasmataceae</taxon>
        <taxon>Acholeplasma</taxon>
    </lineage>
</organism>
<keyword evidence="2" id="KW-1133">Transmembrane helix</keyword>
<evidence type="ECO:0000313" key="5">
    <source>
        <dbReference type="Proteomes" id="UP000315938"/>
    </source>
</evidence>
<gene>
    <name evidence="4" type="ORF">FNV44_00960</name>
</gene>
<protein>
    <submittedName>
        <fullName evidence="4">Zinc-ribbon domain-containing protein</fullName>
    </submittedName>
</protein>
<evidence type="ECO:0000313" key="4">
    <source>
        <dbReference type="EMBL" id="TRX99641.1"/>
    </source>
</evidence>
<keyword evidence="2" id="KW-0472">Membrane</keyword>
<feature type="compositionally biased region" description="Acidic residues" evidence="1">
    <location>
        <begin position="248"/>
        <end position="257"/>
    </location>
</feature>
<feature type="transmembrane region" description="Helical" evidence="2">
    <location>
        <begin position="211"/>
        <end position="232"/>
    </location>
</feature>
<dbReference type="InterPro" id="IPR026870">
    <property type="entry name" value="Zinc_ribbon_dom"/>
</dbReference>
<evidence type="ECO:0000256" key="1">
    <source>
        <dbReference type="SAM" id="MobiDB-lite"/>
    </source>
</evidence>
<dbReference type="RefSeq" id="WP_012242876.1">
    <property type="nucleotide sequence ID" value="NZ_JACAOE010000001.1"/>
</dbReference>
<feature type="region of interest" description="Disordered" evidence="1">
    <location>
        <begin position="235"/>
        <end position="257"/>
    </location>
</feature>
<keyword evidence="2" id="KW-0812">Transmembrane</keyword>
<name>A0A553IHF9_ACHLA</name>
<evidence type="ECO:0000256" key="2">
    <source>
        <dbReference type="SAM" id="Phobius"/>
    </source>
</evidence>
<dbReference type="Proteomes" id="UP000315938">
    <property type="component" value="Unassembled WGS sequence"/>
</dbReference>
<sequence length="257" mass="29485">MFCNNCGNQISEGSKFCSGCGKQVVIINQQSSENKRIKLFEGKIYKCPNCGAHLNAFEHKCKDCGYELRGSNLDNVVKDFADKIGSTKSIEKKNELISNFYIPNTKEDIYEFFILAVSNLTTDSKCEEAWKAKVDQTYHKAKISFGNTFEFEYIDKLYKKTMNQYRSKTFKRFMNNAWRYLIGSVVTVVSLVLMIWGGFKGSESGDGDSPYYMLSTISMTIFMLGISILYWATQKKDKSKSKVKNTENEEDEEEDEE</sequence>
<dbReference type="OMA" id="CGYELRG"/>